<comment type="caution">
    <text evidence="1">The sequence shown here is derived from an EMBL/GenBank/DDBJ whole genome shotgun (WGS) entry which is preliminary data.</text>
</comment>
<protein>
    <submittedName>
        <fullName evidence="1">Uncharacterized protein</fullName>
    </submittedName>
</protein>
<evidence type="ECO:0000313" key="1">
    <source>
        <dbReference type="EMBL" id="KAJ9601704.1"/>
    </source>
</evidence>
<dbReference type="AlphaFoldDB" id="A0AAD8AM71"/>
<evidence type="ECO:0000313" key="2">
    <source>
        <dbReference type="Proteomes" id="UP001233999"/>
    </source>
</evidence>
<gene>
    <name evidence="1" type="ORF">L9F63_000095</name>
</gene>
<feature type="non-terminal residue" evidence="1">
    <location>
        <position position="1"/>
    </location>
</feature>
<sequence length="68" mass="8355">DIVCYNNHYHHYHHPWFYQTSRSKHDRITSRIQTNLKKLDIGDKSWIQLYGDWDQLSNDLRAPKSREK</sequence>
<accession>A0AAD8AM71</accession>
<reference evidence="1" key="1">
    <citation type="journal article" date="2023" name="IScience">
        <title>Live-bearing cockroach genome reveals convergent evolutionary mechanisms linked to viviparity in insects and beyond.</title>
        <authorList>
            <person name="Fouks B."/>
            <person name="Harrison M.C."/>
            <person name="Mikhailova A.A."/>
            <person name="Marchal E."/>
            <person name="English S."/>
            <person name="Carruthers M."/>
            <person name="Jennings E.C."/>
            <person name="Chiamaka E.L."/>
            <person name="Frigard R.A."/>
            <person name="Pippel M."/>
            <person name="Attardo G.M."/>
            <person name="Benoit J.B."/>
            <person name="Bornberg-Bauer E."/>
            <person name="Tobe S.S."/>
        </authorList>
    </citation>
    <scope>NUCLEOTIDE SEQUENCE</scope>
    <source>
        <strain evidence="1">Stay&amp;Tobe</strain>
    </source>
</reference>
<dbReference type="Proteomes" id="UP001233999">
    <property type="component" value="Unassembled WGS sequence"/>
</dbReference>
<feature type="non-terminal residue" evidence="1">
    <location>
        <position position="68"/>
    </location>
</feature>
<proteinExistence type="predicted"/>
<name>A0AAD8AM71_DIPPU</name>
<reference evidence="1" key="2">
    <citation type="submission" date="2023-05" db="EMBL/GenBank/DDBJ databases">
        <authorList>
            <person name="Fouks B."/>
        </authorList>
    </citation>
    <scope>NUCLEOTIDE SEQUENCE</scope>
    <source>
        <strain evidence="1">Stay&amp;Tobe</strain>
        <tissue evidence="1">Testes</tissue>
    </source>
</reference>
<keyword evidence="2" id="KW-1185">Reference proteome</keyword>
<dbReference type="EMBL" id="JASPKZ010000004">
    <property type="protein sequence ID" value="KAJ9601704.1"/>
    <property type="molecule type" value="Genomic_DNA"/>
</dbReference>
<organism evidence="1 2">
    <name type="scientific">Diploptera punctata</name>
    <name type="common">Pacific beetle cockroach</name>
    <dbReference type="NCBI Taxonomy" id="6984"/>
    <lineage>
        <taxon>Eukaryota</taxon>
        <taxon>Metazoa</taxon>
        <taxon>Ecdysozoa</taxon>
        <taxon>Arthropoda</taxon>
        <taxon>Hexapoda</taxon>
        <taxon>Insecta</taxon>
        <taxon>Pterygota</taxon>
        <taxon>Neoptera</taxon>
        <taxon>Polyneoptera</taxon>
        <taxon>Dictyoptera</taxon>
        <taxon>Blattodea</taxon>
        <taxon>Blaberoidea</taxon>
        <taxon>Blaberidae</taxon>
        <taxon>Diplopterinae</taxon>
        <taxon>Diploptera</taxon>
    </lineage>
</organism>